<evidence type="ECO:0000259" key="2">
    <source>
        <dbReference type="Pfam" id="PF00144"/>
    </source>
</evidence>
<reference evidence="3 4" key="1">
    <citation type="submission" date="2021-01" db="EMBL/GenBank/DDBJ databases">
        <title>Whole genome shotgun sequence of Catellatospora chokoriensis NBRC 107358.</title>
        <authorList>
            <person name="Komaki H."/>
            <person name="Tamura T."/>
        </authorList>
    </citation>
    <scope>NUCLEOTIDE SEQUENCE [LARGE SCALE GENOMIC DNA]</scope>
    <source>
        <strain evidence="3 4">NBRC 107358</strain>
    </source>
</reference>
<dbReference type="PANTHER" id="PTHR46825">
    <property type="entry name" value="D-ALANYL-D-ALANINE-CARBOXYPEPTIDASE/ENDOPEPTIDASE AMPH"/>
    <property type="match status" value="1"/>
</dbReference>
<accession>A0A8J3JYU3</accession>
<feature type="signal peptide" evidence="1">
    <location>
        <begin position="1"/>
        <end position="22"/>
    </location>
</feature>
<dbReference type="InterPro" id="IPR001466">
    <property type="entry name" value="Beta-lactam-related"/>
</dbReference>
<proteinExistence type="predicted"/>
<organism evidence="3 4">
    <name type="scientific">Catellatospora chokoriensis</name>
    <dbReference type="NCBI Taxonomy" id="310353"/>
    <lineage>
        <taxon>Bacteria</taxon>
        <taxon>Bacillati</taxon>
        <taxon>Actinomycetota</taxon>
        <taxon>Actinomycetes</taxon>
        <taxon>Micromonosporales</taxon>
        <taxon>Micromonosporaceae</taxon>
        <taxon>Catellatospora</taxon>
    </lineage>
</organism>
<name>A0A8J3JYU3_9ACTN</name>
<dbReference type="InterPro" id="IPR050491">
    <property type="entry name" value="AmpC-like"/>
</dbReference>
<gene>
    <name evidence="3" type="ORF">Cch02nite_08820</name>
</gene>
<dbReference type="Pfam" id="PF00144">
    <property type="entry name" value="Beta-lactamase"/>
    <property type="match status" value="1"/>
</dbReference>
<dbReference type="Gene3D" id="3.40.710.10">
    <property type="entry name" value="DD-peptidase/beta-lactamase superfamily"/>
    <property type="match status" value="1"/>
</dbReference>
<dbReference type="EMBL" id="BONG01000004">
    <property type="protein sequence ID" value="GIF87438.1"/>
    <property type="molecule type" value="Genomic_DNA"/>
</dbReference>
<protein>
    <submittedName>
        <fullName evidence="3">Serine hydrolase</fullName>
    </submittedName>
</protein>
<feature type="domain" description="Beta-lactamase-related" evidence="2">
    <location>
        <begin position="48"/>
        <end position="369"/>
    </location>
</feature>
<keyword evidence="4" id="KW-1185">Reference proteome</keyword>
<comment type="caution">
    <text evidence="3">The sequence shown here is derived from an EMBL/GenBank/DDBJ whole genome shotgun (WGS) entry which is preliminary data.</text>
</comment>
<dbReference type="AlphaFoldDB" id="A0A8J3JYU3"/>
<evidence type="ECO:0000313" key="4">
    <source>
        <dbReference type="Proteomes" id="UP000619293"/>
    </source>
</evidence>
<dbReference type="GO" id="GO:0016787">
    <property type="term" value="F:hydrolase activity"/>
    <property type="evidence" value="ECO:0007669"/>
    <property type="project" value="UniProtKB-KW"/>
</dbReference>
<sequence length="397" mass="42124">MPVRRAVLVVVCTALMALSGTAARGTPADRPTPAPSPGVAATDLTARLDSAVRQVMRELGIPGAIVGVSVPGVVDHTRAYGTGDKARGTPMSVDDHMRIGSVTKTFTGTAVLQLVEQGRIALTDPIGKYVAGVPSGDDITLRMLGDMHSGLYSFEQDPEFATTVLDELPKGPTAGAATPQQLLEITARHPLNFAPGSRFQYANVNLVLLGMVVEKVTGQPLAEYFQQHIFDPLRLTRTSYPADGQLPVPYAHGYTLAPDGKEMDASLWNPVWAGAAGAMVSTVADLKTWVLALAKGTLLDPQLQRERMAQVDRTGLGALYRFAVFDVNGWWGHNGSIPGYTTVAVAIPERNATLVVLADTDIPAEHAAGRIAEVVTQLVTPDNVYHLVAPAPTPTGR</sequence>
<evidence type="ECO:0000256" key="1">
    <source>
        <dbReference type="SAM" id="SignalP"/>
    </source>
</evidence>
<dbReference type="PANTHER" id="PTHR46825:SF7">
    <property type="entry name" value="D-ALANYL-D-ALANINE CARBOXYPEPTIDASE"/>
    <property type="match status" value="1"/>
</dbReference>
<dbReference type="SUPFAM" id="SSF56601">
    <property type="entry name" value="beta-lactamase/transpeptidase-like"/>
    <property type="match status" value="1"/>
</dbReference>
<dbReference type="RefSeq" id="WP_203736098.1">
    <property type="nucleotide sequence ID" value="NZ_BAAALB010000014.1"/>
</dbReference>
<keyword evidence="3" id="KW-0378">Hydrolase</keyword>
<evidence type="ECO:0000313" key="3">
    <source>
        <dbReference type="EMBL" id="GIF87438.1"/>
    </source>
</evidence>
<keyword evidence="1" id="KW-0732">Signal</keyword>
<feature type="chain" id="PRO_5039379126" evidence="1">
    <location>
        <begin position="23"/>
        <end position="397"/>
    </location>
</feature>
<dbReference type="InterPro" id="IPR012338">
    <property type="entry name" value="Beta-lactam/transpept-like"/>
</dbReference>
<dbReference type="Proteomes" id="UP000619293">
    <property type="component" value="Unassembled WGS sequence"/>
</dbReference>